<gene>
    <name evidence="7" type="primary">XPB1_0</name>
    <name evidence="7" type="ORF">CK203_015507</name>
</gene>
<keyword evidence="1" id="KW-0547">Nucleotide-binding</keyword>
<evidence type="ECO:0000256" key="3">
    <source>
        <dbReference type="ARBA" id="ARBA00022806"/>
    </source>
</evidence>
<dbReference type="EMBL" id="QGNW01000062">
    <property type="protein sequence ID" value="RVX04085.1"/>
    <property type="molecule type" value="Genomic_DNA"/>
</dbReference>
<dbReference type="Proteomes" id="UP000288805">
    <property type="component" value="Unassembled WGS sequence"/>
</dbReference>
<feature type="compositionally biased region" description="Basic residues" evidence="5">
    <location>
        <begin position="114"/>
        <end position="125"/>
    </location>
</feature>
<proteinExistence type="predicted"/>
<evidence type="ECO:0000313" key="7">
    <source>
        <dbReference type="EMBL" id="RVX04085.1"/>
    </source>
</evidence>
<organism evidence="7 8">
    <name type="scientific">Vitis vinifera</name>
    <name type="common">Grape</name>
    <dbReference type="NCBI Taxonomy" id="29760"/>
    <lineage>
        <taxon>Eukaryota</taxon>
        <taxon>Viridiplantae</taxon>
        <taxon>Streptophyta</taxon>
        <taxon>Embryophyta</taxon>
        <taxon>Tracheophyta</taxon>
        <taxon>Spermatophyta</taxon>
        <taxon>Magnoliopsida</taxon>
        <taxon>eudicotyledons</taxon>
        <taxon>Gunneridae</taxon>
        <taxon>Pentapetalae</taxon>
        <taxon>rosids</taxon>
        <taxon>Vitales</taxon>
        <taxon>Vitaceae</taxon>
        <taxon>Viteae</taxon>
        <taxon>Vitis</taxon>
    </lineage>
</organism>
<dbReference type="PANTHER" id="PTHR11274">
    <property type="entry name" value="RAD25/XP-B DNA REPAIR HELICASE"/>
    <property type="match status" value="1"/>
</dbReference>
<evidence type="ECO:0000256" key="1">
    <source>
        <dbReference type="ARBA" id="ARBA00022741"/>
    </source>
</evidence>
<dbReference type="GO" id="GO:0004386">
    <property type="term" value="F:helicase activity"/>
    <property type="evidence" value="ECO:0007669"/>
    <property type="project" value="UniProtKB-KW"/>
</dbReference>
<evidence type="ECO:0000256" key="2">
    <source>
        <dbReference type="ARBA" id="ARBA00022801"/>
    </source>
</evidence>
<accession>A0A438J568</accession>
<name>A0A438J568_VITVI</name>
<keyword evidence="3 7" id="KW-0347">Helicase</keyword>
<keyword evidence="2" id="KW-0378">Hydrolase</keyword>
<feature type="region of interest" description="Disordered" evidence="5">
    <location>
        <begin position="97"/>
        <end position="125"/>
    </location>
</feature>
<dbReference type="GO" id="GO:0016787">
    <property type="term" value="F:hydrolase activity"/>
    <property type="evidence" value="ECO:0007669"/>
    <property type="project" value="UniProtKB-KW"/>
</dbReference>
<evidence type="ECO:0000259" key="6">
    <source>
        <dbReference type="Pfam" id="PF16203"/>
    </source>
</evidence>
<dbReference type="GO" id="GO:0005524">
    <property type="term" value="F:ATP binding"/>
    <property type="evidence" value="ECO:0007669"/>
    <property type="project" value="UniProtKB-KW"/>
</dbReference>
<feature type="domain" description="ERCC3/RAD25/XPB helicase C-terminal" evidence="6">
    <location>
        <begin position="1"/>
        <end position="65"/>
    </location>
</feature>
<comment type="caution">
    <text evidence="7">The sequence shown here is derived from an EMBL/GenBank/DDBJ whole genome shotgun (WGS) entry which is preliminary data.</text>
</comment>
<dbReference type="InterPro" id="IPR032438">
    <property type="entry name" value="ERCC3_RAD25_C"/>
</dbReference>
<dbReference type="AlphaFoldDB" id="A0A438J568"/>
<keyword evidence="4" id="KW-0067">ATP-binding</keyword>
<dbReference type="Pfam" id="PF16203">
    <property type="entry name" value="ERCC3_RAD25_C"/>
    <property type="match status" value="1"/>
</dbReference>
<protein>
    <submittedName>
        <fullName evidence="7">DNA repair helicase XPB1</fullName>
    </submittedName>
</protein>
<sequence>MYYSTKRQQFLIDQGYSFKIITSLPPPDSGADLSYHRLDEQLALLGKVLSAGDDAVGLEQLDEDADDIALQKARRSVGSMSAMSGASGMVYMEYNTGRNKHGQGQIKGKPKDPSKRHHLFKRRFG</sequence>
<evidence type="ECO:0000256" key="5">
    <source>
        <dbReference type="SAM" id="MobiDB-lite"/>
    </source>
</evidence>
<reference evidence="7 8" key="1">
    <citation type="journal article" date="2018" name="PLoS Genet.">
        <title>Population sequencing reveals clonal diversity and ancestral inbreeding in the grapevine cultivar Chardonnay.</title>
        <authorList>
            <person name="Roach M.J."/>
            <person name="Johnson D.L."/>
            <person name="Bohlmann J."/>
            <person name="van Vuuren H.J."/>
            <person name="Jones S.J."/>
            <person name="Pretorius I.S."/>
            <person name="Schmidt S.A."/>
            <person name="Borneman A.R."/>
        </authorList>
    </citation>
    <scope>NUCLEOTIDE SEQUENCE [LARGE SCALE GENOMIC DNA]</scope>
    <source>
        <strain evidence="8">cv. Chardonnay</strain>
        <tissue evidence="7">Leaf</tissue>
    </source>
</reference>
<dbReference type="InterPro" id="IPR050615">
    <property type="entry name" value="ATP-dep_DNA_Helicase"/>
</dbReference>
<evidence type="ECO:0000313" key="8">
    <source>
        <dbReference type="Proteomes" id="UP000288805"/>
    </source>
</evidence>
<evidence type="ECO:0000256" key="4">
    <source>
        <dbReference type="ARBA" id="ARBA00022840"/>
    </source>
</evidence>
<dbReference type="PANTHER" id="PTHR11274:SF0">
    <property type="entry name" value="GENERAL TRANSCRIPTION AND DNA REPAIR FACTOR IIH HELICASE SUBUNIT XPB"/>
    <property type="match status" value="1"/>
</dbReference>